<dbReference type="Pfam" id="PF00378">
    <property type="entry name" value="ECH_1"/>
    <property type="match status" value="1"/>
</dbReference>
<keyword evidence="3" id="KW-0862">Zinc</keyword>
<dbReference type="Proteomes" id="UP000186817">
    <property type="component" value="Unassembled WGS sequence"/>
</dbReference>
<dbReference type="PANTHER" id="PTHR11941">
    <property type="entry name" value="ENOYL-COA HYDRATASE-RELATED"/>
    <property type="match status" value="1"/>
</dbReference>
<proteinExistence type="predicted"/>
<feature type="compositionally biased region" description="Basic residues" evidence="5">
    <location>
        <begin position="133"/>
        <end position="145"/>
    </location>
</feature>
<feature type="region of interest" description="Disordered" evidence="5">
    <location>
        <begin position="96"/>
        <end position="199"/>
    </location>
</feature>
<evidence type="ECO:0000256" key="5">
    <source>
        <dbReference type="SAM" id="MobiDB-lite"/>
    </source>
</evidence>
<dbReference type="PANTHER" id="PTHR11941:SF75">
    <property type="entry name" value="ENOYL-COA HYDRATASE_ISOMERASE FAMILY PROTEIN"/>
    <property type="match status" value="1"/>
</dbReference>
<dbReference type="GO" id="GO:0006635">
    <property type="term" value="P:fatty acid beta-oxidation"/>
    <property type="evidence" value="ECO:0007669"/>
    <property type="project" value="TreeGrafter"/>
</dbReference>
<keyword evidence="1" id="KW-0479">Metal-binding</keyword>
<dbReference type="InterPro" id="IPR029045">
    <property type="entry name" value="ClpP/crotonase-like_dom_sf"/>
</dbReference>
<gene>
    <name evidence="7" type="primary">caiD</name>
    <name evidence="7" type="ORF">AK812_SmicGene16766</name>
</gene>
<dbReference type="InterPro" id="IPR036443">
    <property type="entry name" value="Znf_RanBP2_sf"/>
</dbReference>
<feature type="compositionally biased region" description="Basic and acidic residues" evidence="5">
    <location>
        <begin position="96"/>
        <end position="121"/>
    </location>
</feature>
<protein>
    <submittedName>
        <fullName evidence="7">Carnitinyl-CoA dehydratase</fullName>
    </submittedName>
</protein>
<accession>A0A1Q9DZD2</accession>
<evidence type="ECO:0000256" key="1">
    <source>
        <dbReference type="ARBA" id="ARBA00022723"/>
    </source>
</evidence>
<evidence type="ECO:0000313" key="8">
    <source>
        <dbReference type="Proteomes" id="UP000186817"/>
    </source>
</evidence>
<dbReference type="EMBL" id="LSRX01000323">
    <property type="protein sequence ID" value="OLQ00536.1"/>
    <property type="molecule type" value="Genomic_DNA"/>
</dbReference>
<dbReference type="AlphaFoldDB" id="A0A1Q9DZD2"/>
<dbReference type="Pfam" id="PF00641">
    <property type="entry name" value="Zn_ribbon_RanBP"/>
    <property type="match status" value="2"/>
</dbReference>
<dbReference type="SMART" id="SM00547">
    <property type="entry name" value="ZnF_RBZ"/>
    <property type="match status" value="2"/>
</dbReference>
<dbReference type="InterPro" id="IPR001876">
    <property type="entry name" value="Znf_RanBP2"/>
</dbReference>
<dbReference type="PROSITE" id="PS50199">
    <property type="entry name" value="ZF_RANBP2_2"/>
    <property type="match status" value="2"/>
</dbReference>
<feature type="domain" description="RanBP2-type" evidence="6">
    <location>
        <begin position="11"/>
        <end position="42"/>
    </location>
</feature>
<name>A0A1Q9DZD2_SYMMI</name>
<dbReference type="CDD" id="cd06558">
    <property type="entry name" value="crotonase-like"/>
    <property type="match status" value="1"/>
</dbReference>
<dbReference type="Gene3D" id="4.10.1060.10">
    <property type="entry name" value="Zinc finger, RanBP2-type"/>
    <property type="match status" value="2"/>
</dbReference>
<evidence type="ECO:0000259" key="6">
    <source>
        <dbReference type="PROSITE" id="PS50199"/>
    </source>
</evidence>
<keyword evidence="2 4" id="KW-0863">Zinc-finger</keyword>
<dbReference type="GO" id="GO:0005777">
    <property type="term" value="C:peroxisome"/>
    <property type="evidence" value="ECO:0007669"/>
    <property type="project" value="TreeGrafter"/>
</dbReference>
<evidence type="ECO:0000256" key="3">
    <source>
        <dbReference type="ARBA" id="ARBA00022833"/>
    </source>
</evidence>
<sequence>MMCLFKPNTYDPKDWQCPKPSCRTVNFKKRLTCISCGARKPDGANRPLDDWRDGEKTSTGPWTCDACGTKNEGGAMYCMQCKMPSPDMKRAIEEEKAQRAMDEGRGGGLFDRQDPNDRNDWDSGDEEVDEFGRRKKKSAAAKAKPKASSQLADKHKAALERLKNKHAASKRDESPGPVEKSASLAKPQPKASLTPRTTGKGQEIMVLWRALARRTTCRRSFQPPVGRGGSLSMIRWSSSGMDMELLKTEIVDDVAVVRLLAPEGQFPWGTRIFEHRLNPLLIQQVNAALDVAERNGVNALTVIGDGRFFCNGMDLQYISANVAESTKIQADAEKLMSRILTFGVPTVAAINGHITAGGAMLGLAFDKRLMPADSPGLFFVPGIDIGLVYSAGMTELMKAKLPSTMWNDTLCMGKRYQSAELKANGVLEETPTTSEFFDVALQLAKSLKSKGKDPKTRETMHGIKNNLYKDAVALLGQKVQDMGFADGTFDATGKPADGLLPLKLGCMKGTGAVRA</sequence>
<dbReference type="Gene3D" id="3.90.226.10">
    <property type="entry name" value="2-enoyl-CoA Hydratase, Chain A, domain 1"/>
    <property type="match status" value="1"/>
</dbReference>
<evidence type="ECO:0000256" key="2">
    <source>
        <dbReference type="ARBA" id="ARBA00022771"/>
    </source>
</evidence>
<evidence type="ECO:0000313" key="7">
    <source>
        <dbReference type="EMBL" id="OLQ00536.1"/>
    </source>
</evidence>
<dbReference type="InterPro" id="IPR001753">
    <property type="entry name" value="Enoyl-CoA_hydra/iso"/>
</dbReference>
<dbReference type="OrthoDB" id="410701at2759"/>
<keyword evidence="8" id="KW-1185">Reference proteome</keyword>
<feature type="compositionally biased region" description="Basic and acidic residues" evidence="5">
    <location>
        <begin position="152"/>
        <end position="162"/>
    </location>
</feature>
<dbReference type="SUPFAM" id="SSF52096">
    <property type="entry name" value="ClpP/crotonase"/>
    <property type="match status" value="1"/>
</dbReference>
<feature type="domain" description="RanBP2-type" evidence="6">
    <location>
        <begin position="58"/>
        <end position="87"/>
    </location>
</feature>
<dbReference type="PROSITE" id="PS01358">
    <property type="entry name" value="ZF_RANBP2_1"/>
    <property type="match status" value="2"/>
</dbReference>
<organism evidence="7 8">
    <name type="scientific">Symbiodinium microadriaticum</name>
    <name type="common">Dinoflagellate</name>
    <name type="synonym">Zooxanthella microadriatica</name>
    <dbReference type="NCBI Taxonomy" id="2951"/>
    <lineage>
        <taxon>Eukaryota</taxon>
        <taxon>Sar</taxon>
        <taxon>Alveolata</taxon>
        <taxon>Dinophyceae</taxon>
        <taxon>Suessiales</taxon>
        <taxon>Symbiodiniaceae</taxon>
        <taxon>Symbiodinium</taxon>
    </lineage>
</organism>
<dbReference type="GO" id="GO:0008270">
    <property type="term" value="F:zinc ion binding"/>
    <property type="evidence" value="ECO:0007669"/>
    <property type="project" value="UniProtKB-KW"/>
</dbReference>
<evidence type="ECO:0000256" key="4">
    <source>
        <dbReference type="PROSITE-ProRule" id="PRU00322"/>
    </source>
</evidence>
<reference evidence="7 8" key="1">
    <citation type="submission" date="2016-02" db="EMBL/GenBank/DDBJ databases">
        <title>Genome analysis of coral dinoflagellate symbionts highlights evolutionary adaptations to a symbiotic lifestyle.</title>
        <authorList>
            <person name="Aranda M."/>
            <person name="Li Y."/>
            <person name="Liew Y.J."/>
            <person name="Baumgarten S."/>
            <person name="Simakov O."/>
            <person name="Wilson M."/>
            <person name="Piel J."/>
            <person name="Ashoor H."/>
            <person name="Bougouffa S."/>
            <person name="Bajic V.B."/>
            <person name="Ryu T."/>
            <person name="Ravasi T."/>
            <person name="Bayer T."/>
            <person name="Micklem G."/>
            <person name="Kim H."/>
            <person name="Bhak J."/>
            <person name="Lajeunesse T.C."/>
            <person name="Voolstra C.R."/>
        </authorList>
    </citation>
    <scope>NUCLEOTIDE SEQUENCE [LARGE SCALE GENOMIC DNA]</scope>
    <source>
        <strain evidence="7 8">CCMP2467</strain>
    </source>
</reference>
<dbReference type="SUPFAM" id="SSF90209">
    <property type="entry name" value="Ran binding protein zinc finger-like"/>
    <property type="match status" value="1"/>
</dbReference>
<dbReference type="GO" id="GO:0004165">
    <property type="term" value="F:delta(3)-delta(2)-enoyl-CoA isomerase activity"/>
    <property type="evidence" value="ECO:0007669"/>
    <property type="project" value="TreeGrafter"/>
</dbReference>
<comment type="caution">
    <text evidence="7">The sequence shown here is derived from an EMBL/GenBank/DDBJ whole genome shotgun (WGS) entry which is preliminary data.</text>
</comment>